<dbReference type="GO" id="GO:0000981">
    <property type="term" value="F:DNA-binding transcription factor activity, RNA polymerase II-specific"/>
    <property type="evidence" value="ECO:0007669"/>
    <property type="project" value="InterPro"/>
</dbReference>
<evidence type="ECO:0000256" key="1">
    <source>
        <dbReference type="ARBA" id="ARBA00004123"/>
    </source>
</evidence>
<feature type="compositionally biased region" description="Low complexity" evidence="7">
    <location>
        <begin position="406"/>
        <end position="427"/>
    </location>
</feature>
<evidence type="ECO:0000256" key="6">
    <source>
        <dbReference type="RuleBase" id="RU000682"/>
    </source>
</evidence>
<feature type="domain" description="Homeobox" evidence="8">
    <location>
        <begin position="298"/>
        <end position="358"/>
    </location>
</feature>
<keyword evidence="2 5" id="KW-0238">DNA-binding</keyword>
<dbReference type="PROSITE" id="PS50071">
    <property type="entry name" value="HOMEOBOX_2"/>
    <property type="match status" value="1"/>
</dbReference>
<evidence type="ECO:0000259" key="8">
    <source>
        <dbReference type="PROSITE" id="PS50071"/>
    </source>
</evidence>
<evidence type="ECO:0000256" key="2">
    <source>
        <dbReference type="ARBA" id="ARBA00023125"/>
    </source>
</evidence>
<dbReference type="Pfam" id="PF00046">
    <property type="entry name" value="Homeodomain"/>
    <property type="match status" value="1"/>
</dbReference>
<evidence type="ECO:0000256" key="5">
    <source>
        <dbReference type="PROSITE-ProRule" id="PRU00108"/>
    </source>
</evidence>
<proteinExistence type="predicted"/>
<accession>A0AA88YCR5</accession>
<dbReference type="EMBL" id="VSWD01000005">
    <property type="protein sequence ID" value="KAK3102649.1"/>
    <property type="molecule type" value="Genomic_DNA"/>
</dbReference>
<name>A0AA88YCR5_PINIB</name>
<dbReference type="SUPFAM" id="SSF46689">
    <property type="entry name" value="Homeodomain-like"/>
    <property type="match status" value="1"/>
</dbReference>
<dbReference type="Gene3D" id="1.10.10.60">
    <property type="entry name" value="Homeodomain-like"/>
    <property type="match status" value="1"/>
</dbReference>
<dbReference type="GO" id="GO:0005634">
    <property type="term" value="C:nucleus"/>
    <property type="evidence" value="ECO:0007669"/>
    <property type="project" value="UniProtKB-SubCell"/>
</dbReference>
<keyword evidence="10" id="KW-1185">Reference proteome</keyword>
<comment type="caution">
    <text evidence="9">The sequence shown here is derived from an EMBL/GenBank/DDBJ whole genome shotgun (WGS) entry which is preliminary data.</text>
</comment>
<dbReference type="InterPro" id="IPR050649">
    <property type="entry name" value="Paired_Homeobox_TFs"/>
</dbReference>
<dbReference type="SMART" id="SM00389">
    <property type="entry name" value="HOX"/>
    <property type="match status" value="1"/>
</dbReference>
<keyword evidence="4 5" id="KW-0539">Nucleus</keyword>
<feature type="region of interest" description="Disordered" evidence="7">
    <location>
        <begin position="81"/>
        <end position="110"/>
    </location>
</feature>
<dbReference type="InterPro" id="IPR009057">
    <property type="entry name" value="Homeodomain-like_sf"/>
</dbReference>
<dbReference type="AlphaFoldDB" id="A0AA88YCR5"/>
<feature type="region of interest" description="Disordered" evidence="7">
    <location>
        <begin position="404"/>
        <end position="434"/>
    </location>
</feature>
<dbReference type="Proteomes" id="UP001186944">
    <property type="component" value="Unassembled WGS sequence"/>
</dbReference>
<organism evidence="9 10">
    <name type="scientific">Pinctada imbricata</name>
    <name type="common">Atlantic pearl-oyster</name>
    <name type="synonym">Pinctada martensii</name>
    <dbReference type="NCBI Taxonomy" id="66713"/>
    <lineage>
        <taxon>Eukaryota</taxon>
        <taxon>Metazoa</taxon>
        <taxon>Spiralia</taxon>
        <taxon>Lophotrochozoa</taxon>
        <taxon>Mollusca</taxon>
        <taxon>Bivalvia</taxon>
        <taxon>Autobranchia</taxon>
        <taxon>Pteriomorphia</taxon>
        <taxon>Pterioida</taxon>
        <taxon>Pterioidea</taxon>
        <taxon>Pteriidae</taxon>
        <taxon>Pinctada</taxon>
    </lineage>
</organism>
<feature type="compositionally biased region" description="Low complexity" evidence="7">
    <location>
        <begin position="246"/>
        <end position="283"/>
    </location>
</feature>
<feature type="compositionally biased region" description="Polar residues" evidence="7">
    <location>
        <begin position="81"/>
        <end position="90"/>
    </location>
</feature>
<feature type="region of interest" description="Disordered" evidence="7">
    <location>
        <begin position="180"/>
        <end position="308"/>
    </location>
</feature>
<comment type="subcellular location">
    <subcellularLocation>
        <location evidence="1 5 6">Nucleus</location>
    </subcellularLocation>
</comment>
<dbReference type="PANTHER" id="PTHR24329">
    <property type="entry name" value="HOMEOBOX PROTEIN ARISTALESS"/>
    <property type="match status" value="1"/>
</dbReference>
<evidence type="ECO:0000256" key="7">
    <source>
        <dbReference type="SAM" id="MobiDB-lite"/>
    </source>
</evidence>
<dbReference type="PANTHER" id="PTHR24329:SF520">
    <property type="entry name" value="ALX HOMEOBOX PROTEIN 1-LIKE PROTEIN"/>
    <property type="match status" value="1"/>
</dbReference>
<keyword evidence="3 5" id="KW-0371">Homeobox</keyword>
<protein>
    <recommendedName>
        <fullName evidence="8">Homeobox domain-containing protein</fullName>
    </recommendedName>
</protein>
<sequence>MYTVTCISLQLLQQVLEAEQRAANIQPTTEVGPSDPGMGQSPQVYDNHPIISLGQGLNGNIGTSMVLSTQEPQSTVLKQIPQSNDSQLPDHSSHNHHFLSSNIPMDNRIDRTSTYNVNNQHNPNMSGVKQEQSLTLPQLQQAHHQHQLWTANHMFLTPANYHGEVPRVPSPVNMTYLTPSRTGPVVVPFQTPPLMRNRPIKRRSPTSDGDTDKSCDEDEIDVVNESRSQTLDSGKDSDVSMLSVQSGKSSSPSGSSTKSSSPTGSAKSSSPTGSTKSCSPTGSGAEGSPSLMSPQNEPVRKKARTNYSPSQVQALERVFHENPYPDSEKMEALSLELDIPEGKIKVWFQNKRARWRRRAQDNSHMTPFYAHMSPMMSPMAPYGFMNGMLCASPSPAQVVPNTLMYPSTPTTASSTTNSTNSPQQSPTMTSPYQSRGHIPTPYFPVYPYGMFPPYYCS</sequence>
<dbReference type="PROSITE" id="PS00027">
    <property type="entry name" value="HOMEOBOX_1"/>
    <property type="match status" value="1"/>
</dbReference>
<feature type="DNA-binding region" description="Homeobox" evidence="5">
    <location>
        <begin position="300"/>
        <end position="359"/>
    </location>
</feature>
<gene>
    <name evidence="9" type="ORF">FSP39_012848</name>
</gene>
<reference evidence="9" key="1">
    <citation type="submission" date="2019-08" db="EMBL/GenBank/DDBJ databases">
        <title>The improved chromosome-level genome for the pearl oyster Pinctada fucata martensii using PacBio sequencing and Hi-C.</title>
        <authorList>
            <person name="Zheng Z."/>
        </authorList>
    </citation>
    <scope>NUCLEOTIDE SEQUENCE</scope>
    <source>
        <strain evidence="9">ZZ-2019</strain>
        <tissue evidence="9">Adductor muscle</tissue>
    </source>
</reference>
<evidence type="ECO:0000256" key="4">
    <source>
        <dbReference type="ARBA" id="ARBA00023242"/>
    </source>
</evidence>
<evidence type="ECO:0000256" key="3">
    <source>
        <dbReference type="ARBA" id="ARBA00023155"/>
    </source>
</evidence>
<dbReference type="GO" id="GO:0000977">
    <property type="term" value="F:RNA polymerase II transcription regulatory region sequence-specific DNA binding"/>
    <property type="evidence" value="ECO:0007669"/>
    <property type="project" value="TreeGrafter"/>
</dbReference>
<dbReference type="InterPro" id="IPR017970">
    <property type="entry name" value="Homeobox_CS"/>
</dbReference>
<evidence type="ECO:0000313" key="10">
    <source>
        <dbReference type="Proteomes" id="UP001186944"/>
    </source>
</evidence>
<dbReference type="CDD" id="cd00086">
    <property type="entry name" value="homeodomain"/>
    <property type="match status" value="1"/>
</dbReference>
<dbReference type="InterPro" id="IPR001356">
    <property type="entry name" value="HD"/>
</dbReference>
<evidence type="ECO:0000313" key="9">
    <source>
        <dbReference type="EMBL" id="KAK3102649.1"/>
    </source>
</evidence>